<proteinExistence type="predicted"/>
<accession>A0A443SIB4</accession>
<gene>
    <name evidence="2" type="ORF">B4U80_01099</name>
</gene>
<dbReference type="EMBL" id="NCKV01002141">
    <property type="protein sequence ID" value="RWS27266.1"/>
    <property type="molecule type" value="Genomic_DNA"/>
</dbReference>
<dbReference type="Pfam" id="PF17960">
    <property type="entry name" value="TIG_plexin"/>
    <property type="match status" value="1"/>
</dbReference>
<evidence type="ECO:0000313" key="2">
    <source>
        <dbReference type="EMBL" id="RWS27266.1"/>
    </source>
</evidence>
<dbReference type="STRING" id="299467.A0A443SIB4"/>
<reference evidence="2 3" key="1">
    <citation type="journal article" date="2018" name="Gigascience">
        <title>Genomes of trombidid mites reveal novel predicted allergens and laterally-transferred genes associated with secondary metabolism.</title>
        <authorList>
            <person name="Dong X."/>
            <person name="Chaisiri K."/>
            <person name="Xia D."/>
            <person name="Armstrong S.D."/>
            <person name="Fang Y."/>
            <person name="Donnelly M.J."/>
            <person name="Kadowaki T."/>
            <person name="McGarry J.W."/>
            <person name="Darby A.C."/>
            <person name="Makepeace B.L."/>
        </authorList>
    </citation>
    <scope>NUCLEOTIDE SEQUENCE [LARGE SCALE GENOMIC DNA]</scope>
    <source>
        <strain evidence="2">UoL-UT</strain>
    </source>
</reference>
<dbReference type="VEuPathDB" id="VectorBase:LDEU004773"/>
<dbReference type="InterPro" id="IPR013783">
    <property type="entry name" value="Ig-like_fold"/>
</dbReference>
<keyword evidence="3" id="KW-1185">Reference proteome</keyword>
<feature type="domain" description="Plexin TIG" evidence="1">
    <location>
        <begin position="14"/>
        <end position="77"/>
    </location>
</feature>
<name>A0A443SIB4_9ACAR</name>
<dbReference type="AlphaFoldDB" id="A0A443SIB4"/>
<protein>
    <submittedName>
        <fullName evidence="2">Plexin-B-like protein</fullName>
    </submittedName>
</protein>
<dbReference type="InterPro" id="IPR041019">
    <property type="entry name" value="TIG1_plexin"/>
</dbReference>
<dbReference type="Gene3D" id="2.60.40.10">
    <property type="entry name" value="Immunoglobulins"/>
    <property type="match status" value="1"/>
</dbReference>
<dbReference type="Proteomes" id="UP000288716">
    <property type="component" value="Unassembled WGS sequence"/>
</dbReference>
<sequence>METSQCIHFEEIRPSHVPITTNIPLDLVIQQLPSYGSTYLCIFGNSSSPIAARVTFSGLSCATPPIQERPAIPKGQGNYC</sequence>
<comment type="caution">
    <text evidence="2">The sequence shown here is derived from an EMBL/GenBank/DDBJ whole genome shotgun (WGS) entry which is preliminary data.</text>
</comment>
<evidence type="ECO:0000313" key="3">
    <source>
        <dbReference type="Proteomes" id="UP000288716"/>
    </source>
</evidence>
<evidence type="ECO:0000259" key="1">
    <source>
        <dbReference type="Pfam" id="PF17960"/>
    </source>
</evidence>
<organism evidence="2 3">
    <name type="scientific">Leptotrombidium deliense</name>
    <dbReference type="NCBI Taxonomy" id="299467"/>
    <lineage>
        <taxon>Eukaryota</taxon>
        <taxon>Metazoa</taxon>
        <taxon>Ecdysozoa</taxon>
        <taxon>Arthropoda</taxon>
        <taxon>Chelicerata</taxon>
        <taxon>Arachnida</taxon>
        <taxon>Acari</taxon>
        <taxon>Acariformes</taxon>
        <taxon>Trombidiformes</taxon>
        <taxon>Prostigmata</taxon>
        <taxon>Anystina</taxon>
        <taxon>Parasitengona</taxon>
        <taxon>Trombiculoidea</taxon>
        <taxon>Trombiculidae</taxon>
        <taxon>Leptotrombidium</taxon>
    </lineage>
</organism>